<protein>
    <submittedName>
        <fullName evidence="2">Uncharacterized protein</fullName>
    </submittedName>
</protein>
<evidence type="ECO:0000313" key="3">
    <source>
        <dbReference type="Proteomes" id="UP001162131"/>
    </source>
</evidence>
<evidence type="ECO:0000256" key="1">
    <source>
        <dbReference type="SAM" id="MobiDB-lite"/>
    </source>
</evidence>
<accession>A0AAU9IB52</accession>
<feature type="region of interest" description="Disordered" evidence="1">
    <location>
        <begin position="14"/>
        <end position="73"/>
    </location>
</feature>
<name>A0AAU9IB52_9CILI</name>
<evidence type="ECO:0000313" key="2">
    <source>
        <dbReference type="EMBL" id="CAG9310552.1"/>
    </source>
</evidence>
<sequence length="95" mass="10738">MNLENAKSLKLPKGDEIIKKLSQDRTERIKSRKNSMNKSMDQDSTNFPSVSNGGDISGVRNEEPPKNPKKDKTRSYGKWFLFSLCKWSCIDGIGS</sequence>
<comment type="caution">
    <text evidence="2">The sequence shown here is derived from an EMBL/GenBank/DDBJ whole genome shotgun (WGS) entry which is preliminary data.</text>
</comment>
<dbReference type="AlphaFoldDB" id="A0AAU9IB52"/>
<proteinExistence type="predicted"/>
<reference evidence="2" key="1">
    <citation type="submission" date="2021-09" db="EMBL/GenBank/DDBJ databases">
        <authorList>
            <consortium name="AG Swart"/>
            <person name="Singh M."/>
            <person name="Singh A."/>
            <person name="Seah K."/>
            <person name="Emmerich C."/>
        </authorList>
    </citation>
    <scope>NUCLEOTIDE SEQUENCE</scope>
    <source>
        <strain evidence="2">ATCC30299</strain>
    </source>
</reference>
<gene>
    <name evidence="2" type="ORF">BSTOLATCC_MIC1394</name>
</gene>
<dbReference type="EMBL" id="CAJZBQ010000002">
    <property type="protein sequence ID" value="CAG9310552.1"/>
    <property type="molecule type" value="Genomic_DNA"/>
</dbReference>
<dbReference type="Proteomes" id="UP001162131">
    <property type="component" value="Unassembled WGS sequence"/>
</dbReference>
<feature type="compositionally biased region" description="Polar residues" evidence="1">
    <location>
        <begin position="36"/>
        <end position="54"/>
    </location>
</feature>
<feature type="compositionally biased region" description="Basic and acidic residues" evidence="1">
    <location>
        <begin position="14"/>
        <end position="29"/>
    </location>
</feature>
<keyword evidence="3" id="KW-1185">Reference proteome</keyword>
<feature type="compositionally biased region" description="Basic and acidic residues" evidence="1">
    <location>
        <begin position="60"/>
        <end position="73"/>
    </location>
</feature>
<organism evidence="2 3">
    <name type="scientific">Blepharisma stoltei</name>
    <dbReference type="NCBI Taxonomy" id="1481888"/>
    <lineage>
        <taxon>Eukaryota</taxon>
        <taxon>Sar</taxon>
        <taxon>Alveolata</taxon>
        <taxon>Ciliophora</taxon>
        <taxon>Postciliodesmatophora</taxon>
        <taxon>Heterotrichea</taxon>
        <taxon>Heterotrichida</taxon>
        <taxon>Blepharismidae</taxon>
        <taxon>Blepharisma</taxon>
    </lineage>
</organism>